<keyword evidence="12" id="KW-0051">Antiviral defense</keyword>
<dbReference type="OrthoDB" id="416741at2759"/>
<dbReference type="PROSITE" id="PS51192">
    <property type="entry name" value="HELICASE_ATP_BIND_1"/>
    <property type="match status" value="1"/>
</dbReference>
<evidence type="ECO:0000313" key="22">
    <source>
        <dbReference type="Proteomes" id="UP000030651"/>
    </source>
</evidence>
<organism evidence="21 22">
    <name type="scientific">Pestalotiopsis fici (strain W106-1 / CGMCC3.15140)</name>
    <dbReference type="NCBI Taxonomy" id="1229662"/>
    <lineage>
        <taxon>Eukaryota</taxon>
        <taxon>Fungi</taxon>
        <taxon>Dikarya</taxon>
        <taxon>Ascomycota</taxon>
        <taxon>Pezizomycotina</taxon>
        <taxon>Sordariomycetes</taxon>
        <taxon>Xylariomycetidae</taxon>
        <taxon>Amphisphaeriales</taxon>
        <taxon>Sporocadaceae</taxon>
        <taxon>Pestalotiopsis</taxon>
    </lineage>
</organism>
<dbReference type="GO" id="GO:0004386">
    <property type="term" value="F:helicase activity"/>
    <property type="evidence" value="ECO:0007669"/>
    <property type="project" value="UniProtKB-KW"/>
</dbReference>
<dbReference type="HOGENOM" id="CLU_000907_4_6_1"/>
<dbReference type="GO" id="GO:0005737">
    <property type="term" value="C:cytoplasm"/>
    <property type="evidence" value="ECO:0007669"/>
    <property type="project" value="TreeGrafter"/>
</dbReference>
<keyword evidence="4" id="KW-0479">Metal-binding</keyword>
<feature type="domain" description="RNase III" evidence="17">
    <location>
        <begin position="1151"/>
        <end position="1328"/>
    </location>
</feature>
<evidence type="ECO:0000256" key="1">
    <source>
        <dbReference type="ARBA" id="ARBA00001936"/>
    </source>
</evidence>
<dbReference type="Pfam" id="PF00271">
    <property type="entry name" value="Helicase_C"/>
    <property type="match status" value="1"/>
</dbReference>
<dbReference type="GO" id="GO:0005524">
    <property type="term" value="F:ATP binding"/>
    <property type="evidence" value="ECO:0007669"/>
    <property type="project" value="UniProtKB-KW"/>
</dbReference>
<evidence type="ECO:0000259" key="20">
    <source>
        <dbReference type="PROSITE" id="PS51327"/>
    </source>
</evidence>
<dbReference type="KEGG" id="pfy:PFICI_11249"/>
<dbReference type="SUPFAM" id="SSF69065">
    <property type="entry name" value="RNase III domain-like"/>
    <property type="match status" value="2"/>
</dbReference>
<evidence type="ECO:0000256" key="12">
    <source>
        <dbReference type="ARBA" id="ARBA00023118"/>
    </source>
</evidence>
<dbReference type="GO" id="GO:0005634">
    <property type="term" value="C:nucleus"/>
    <property type="evidence" value="ECO:0007669"/>
    <property type="project" value="TreeGrafter"/>
</dbReference>
<comment type="cofactor">
    <cofactor evidence="1">
        <name>Mn(2+)</name>
        <dbReference type="ChEBI" id="CHEBI:29035"/>
    </cofactor>
</comment>
<dbReference type="Gene3D" id="3.30.160.380">
    <property type="entry name" value="Dicer dimerisation domain"/>
    <property type="match status" value="1"/>
</dbReference>
<dbReference type="SMART" id="SM00490">
    <property type="entry name" value="HELICc"/>
    <property type="match status" value="1"/>
</dbReference>
<dbReference type="PROSITE" id="PS51327">
    <property type="entry name" value="DICER_DSRBF"/>
    <property type="match status" value="1"/>
</dbReference>
<evidence type="ECO:0000256" key="15">
    <source>
        <dbReference type="SAM" id="MobiDB-lite"/>
    </source>
</evidence>
<dbReference type="Proteomes" id="UP000030651">
    <property type="component" value="Unassembled WGS sequence"/>
</dbReference>
<evidence type="ECO:0000259" key="17">
    <source>
        <dbReference type="PROSITE" id="PS50142"/>
    </source>
</evidence>
<evidence type="ECO:0000256" key="10">
    <source>
        <dbReference type="ARBA" id="ARBA00022842"/>
    </source>
</evidence>
<dbReference type="InterPro" id="IPR036389">
    <property type="entry name" value="RNase_III_sf"/>
</dbReference>
<proteinExistence type="inferred from homology"/>
<comment type="cofactor">
    <cofactor evidence="2">
        <name>Mg(2+)</name>
        <dbReference type="ChEBI" id="CHEBI:18420"/>
    </cofactor>
</comment>
<feature type="domain" description="Helicase C-terminal" evidence="19">
    <location>
        <begin position="412"/>
        <end position="587"/>
    </location>
</feature>
<keyword evidence="6" id="KW-0547">Nucleotide-binding</keyword>
<dbReference type="Pfam" id="PF00636">
    <property type="entry name" value="Ribonuclease_3"/>
    <property type="match status" value="2"/>
</dbReference>
<evidence type="ECO:0000313" key="21">
    <source>
        <dbReference type="EMBL" id="ETS77375.1"/>
    </source>
</evidence>
<reference evidence="22" key="1">
    <citation type="journal article" date="2015" name="BMC Genomics">
        <title>Genomic and transcriptomic analysis of the endophytic fungus Pestalotiopsis fici reveals its lifestyle and high potential for synthesis of natural products.</title>
        <authorList>
            <person name="Wang X."/>
            <person name="Zhang X."/>
            <person name="Liu L."/>
            <person name="Xiang M."/>
            <person name="Wang W."/>
            <person name="Sun X."/>
            <person name="Che Y."/>
            <person name="Guo L."/>
            <person name="Liu G."/>
            <person name="Guo L."/>
            <person name="Wang C."/>
            <person name="Yin W.B."/>
            <person name="Stadler M."/>
            <person name="Zhang X."/>
            <person name="Liu X."/>
        </authorList>
    </citation>
    <scope>NUCLEOTIDE SEQUENCE [LARGE SCALE GENOMIC DNA]</scope>
    <source>
        <strain evidence="22">W106-1 / CGMCC3.15140</strain>
    </source>
</reference>
<evidence type="ECO:0000256" key="3">
    <source>
        <dbReference type="ARBA" id="ARBA00022721"/>
    </source>
</evidence>
<feature type="compositionally biased region" description="Low complexity" evidence="15">
    <location>
        <begin position="18"/>
        <end position="30"/>
    </location>
</feature>
<dbReference type="InParanoid" id="W3WU45"/>
<keyword evidence="22" id="KW-1185">Reference proteome</keyword>
<feature type="domain" description="Dicer dsRNA-binding fold" evidence="20">
    <location>
        <begin position="603"/>
        <end position="704"/>
    </location>
</feature>
<dbReference type="GO" id="GO:0046872">
    <property type="term" value="F:metal ion binding"/>
    <property type="evidence" value="ECO:0007669"/>
    <property type="project" value="UniProtKB-KW"/>
</dbReference>
<evidence type="ECO:0008006" key="23">
    <source>
        <dbReference type="Google" id="ProtNLM"/>
    </source>
</evidence>
<dbReference type="STRING" id="1229662.W3WU45"/>
<dbReference type="InterPro" id="IPR005034">
    <property type="entry name" value="Dicer_dimerisation"/>
</dbReference>
<evidence type="ECO:0000256" key="14">
    <source>
        <dbReference type="PROSITE-ProRule" id="PRU00657"/>
    </source>
</evidence>
<keyword evidence="11 14" id="KW-0694">RNA-binding</keyword>
<dbReference type="PANTHER" id="PTHR14950:SF37">
    <property type="entry name" value="ENDORIBONUCLEASE DICER"/>
    <property type="match status" value="1"/>
</dbReference>
<dbReference type="PROSITE" id="PS51194">
    <property type="entry name" value="HELICASE_CTER"/>
    <property type="match status" value="1"/>
</dbReference>
<keyword evidence="7" id="KW-0378">Hydrolase</keyword>
<dbReference type="GO" id="GO:0030422">
    <property type="term" value="P:siRNA processing"/>
    <property type="evidence" value="ECO:0007669"/>
    <property type="project" value="TreeGrafter"/>
</dbReference>
<evidence type="ECO:0000259" key="16">
    <source>
        <dbReference type="PROSITE" id="PS50137"/>
    </source>
</evidence>
<dbReference type="SUPFAM" id="SSF52540">
    <property type="entry name" value="P-loop containing nucleoside triphosphate hydrolases"/>
    <property type="match status" value="1"/>
</dbReference>
<dbReference type="InterPro" id="IPR014720">
    <property type="entry name" value="dsRBD_dom"/>
</dbReference>
<dbReference type="RefSeq" id="XP_007838021.1">
    <property type="nucleotide sequence ID" value="XM_007839830.1"/>
</dbReference>
<evidence type="ECO:0000259" key="18">
    <source>
        <dbReference type="PROSITE" id="PS51192"/>
    </source>
</evidence>
<evidence type="ECO:0000256" key="13">
    <source>
        <dbReference type="ARBA" id="ARBA00023211"/>
    </source>
</evidence>
<dbReference type="PANTHER" id="PTHR14950">
    <property type="entry name" value="DICER-RELATED"/>
    <property type="match status" value="1"/>
</dbReference>
<dbReference type="Pfam" id="PF00270">
    <property type="entry name" value="DEAD"/>
    <property type="match status" value="1"/>
</dbReference>
<dbReference type="eggNOG" id="KOG0701">
    <property type="taxonomic scope" value="Eukaryota"/>
</dbReference>
<feature type="domain" description="RNase III" evidence="17">
    <location>
        <begin position="963"/>
        <end position="1105"/>
    </location>
</feature>
<dbReference type="GO" id="GO:0051607">
    <property type="term" value="P:defense response to virus"/>
    <property type="evidence" value="ECO:0007669"/>
    <property type="project" value="UniProtKB-KW"/>
</dbReference>
<accession>W3WU45</accession>
<dbReference type="GeneID" id="19276262"/>
<evidence type="ECO:0000256" key="2">
    <source>
        <dbReference type="ARBA" id="ARBA00001946"/>
    </source>
</evidence>
<dbReference type="GO" id="GO:0050688">
    <property type="term" value="P:regulation of defense response to virus"/>
    <property type="evidence" value="ECO:0007669"/>
    <property type="project" value="UniProtKB-KW"/>
</dbReference>
<feature type="domain" description="DRBM" evidence="16">
    <location>
        <begin position="1358"/>
        <end position="1423"/>
    </location>
</feature>
<dbReference type="InterPro" id="IPR000999">
    <property type="entry name" value="RNase_III_dom"/>
</dbReference>
<keyword evidence="5" id="KW-0677">Repeat</keyword>
<dbReference type="InterPro" id="IPR011545">
    <property type="entry name" value="DEAD/DEAH_box_helicase_dom"/>
</dbReference>
<keyword evidence="9" id="KW-0067">ATP-binding</keyword>
<evidence type="ECO:0000256" key="9">
    <source>
        <dbReference type="ARBA" id="ARBA00022840"/>
    </source>
</evidence>
<dbReference type="PROSITE" id="PS50142">
    <property type="entry name" value="RNASE_3_2"/>
    <property type="match status" value="2"/>
</dbReference>
<dbReference type="EMBL" id="KI912116">
    <property type="protein sequence ID" value="ETS77375.1"/>
    <property type="molecule type" value="Genomic_DNA"/>
</dbReference>
<dbReference type="OMA" id="HFCAVIP"/>
<feature type="region of interest" description="Disordered" evidence="15">
    <location>
        <begin position="1"/>
        <end position="30"/>
    </location>
</feature>
<feature type="domain" description="Helicase ATP-binding" evidence="18">
    <location>
        <begin position="71"/>
        <end position="248"/>
    </location>
</feature>
<dbReference type="Gene3D" id="1.10.1520.10">
    <property type="entry name" value="Ribonuclease III domain"/>
    <property type="match status" value="2"/>
</dbReference>
<evidence type="ECO:0000256" key="8">
    <source>
        <dbReference type="ARBA" id="ARBA00022806"/>
    </source>
</evidence>
<dbReference type="Pfam" id="PF03368">
    <property type="entry name" value="Dicer_dimer"/>
    <property type="match status" value="1"/>
</dbReference>
<dbReference type="SMART" id="SM00535">
    <property type="entry name" value="RIBOc"/>
    <property type="match status" value="2"/>
</dbReference>
<dbReference type="InterPro" id="IPR038248">
    <property type="entry name" value="Dicer_dimer_sf"/>
</dbReference>
<dbReference type="CDD" id="cd00593">
    <property type="entry name" value="RIBOc"/>
    <property type="match status" value="2"/>
</dbReference>
<dbReference type="GO" id="GO:0003723">
    <property type="term" value="F:RNA binding"/>
    <property type="evidence" value="ECO:0007669"/>
    <property type="project" value="UniProtKB-UniRule"/>
</dbReference>
<evidence type="ECO:0000256" key="7">
    <source>
        <dbReference type="ARBA" id="ARBA00022801"/>
    </source>
</evidence>
<sequence>MEFIKDSSIGPGSPEDVSSLSSTSYPSTPINENAVTTVVEEVALPRSPPVVGDRDVQQEAVLHARAYQTEMLQESLKQNVIVAMDTGSGKTQVAVLRMQAELERSSPDKIIWFLAPTVALCYQQFNVIRSQIPRVVTKMLSGKDGPETWSSAQTWDKFLNNVSIVVSTPQVLSDALQHDFVRIDRLSLIVFDEAHNCTGKYSGVKVMNVYWKIKQAGLPVPSILGLTASPVMNISRHGLEIIERTLDAVCKTPMKHREELLAQVSRPELICVSYKLIEEAEATISTAAMNSVRHVLIGLDIREDPFILRMLHENTERSRNELLIAVQGNDTPSIRQLTSLYRKSVEIRKELGAWAADFFVFTAVSQYLEHAAKGEISHTAWHLAEKDYVVGALNKVQLPQLCTPDDLLISDKVKRLITRLSNCPENTLGIIFVKETATVSALHNLLSKHAATRDRFRIGTMVGISRSVARKREVGEIDREDSLLNLESFRSGHLDLLIATSVLEEGIDVPACNLVICFDRPSNLKSFIQRRGRARMKNSTLLLFCEEGGDAQTTWEDLEREMKKQYEAEDREKLGLAVLEESDDAYEYTFSTRSGNEMDIDSAKAHLDHFCATLFSKQFVDCMPYYLFETIYTTGTKLEPPLFRATVVLPNSLPTELRRMQSASTWYSQKKACKDAAFQAYKKLYEAGLVNENLLPFKAEELATGPDIRLPEVEVSEVWNPWPSVARAWSHGPRYRHTVRLSDHCRTICEFELYAPTRLPSIPPFNVFWSSETWMVEIGPASPNTDIVDKLGEETMGLISLALGYRSPVKEGGQHVLMFHSKLDSSKEDRHLSFAQLENWSAAEPLPYLIRNTANGAPYFFEKWLTSRPPAEIVRKKMPKYYERIIEEQGGVDGPWLALRRWPRRQDFLHKIRQEPAQPTSSKAYQTVWPVSCCRIETAPIPHVQFGALIPSITHMIEIYSVAQDFSERILKDLGFQDLSLVLTAISASSAREATDYQKLEFLGDVLLKLLSTISVAVNHPQYPEGYLSVMRTRMISNTRLCRATKDSGIDKFILTKEFTGHKWKPFYVDEMAVTEDVSGTRRMSTKVLADIVESLTGAAFLDGGQGPRGMEKSLACLRMLMPDIKWHSMDEGRNVLASLKEVKSELPSNFQLCEKLLGYSFTNKTLLIEALTHGSYNLGSSDDRSYERLEFIGDAILDYIVVLKLWERDLPQSLMSPLRAACVNADLIGFLGMEWSIPQETSEVVDRKPVSSTMEIPFWKFMRHASSEVGALQKDAEKRRGLERGPIMDAIENSSTYPWALLAHLHIPKFFSDIFESIMGAVWLDSGDLRDCAAIVERIGILPYLERILDQGIDVFHPKNKLGEIAEQKKVEYRVEIQQGGGTQLSCKVYVGDEMVVEVGEGLNKDEIITKAAEKAYMILKARKDGNVGINVDSMDIDQ</sequence>
<keyword evidence="3" id="KW-0930">Antiviral protein</keyword>
<comment type="similarity">
    <text evidence="14">Belongs to the helicase family. Dicer subfamily.</text>
</comment>
<evidence type="ECO:0000256" key="11">
    <source>
        <dbReference type="ARBA" id="ARBA00022884"/>
    </source>
</evidence>
<evidence type="ECO:0000256" key="6">
    <source>
        <dbReference type="ARBA" id="ARBA00022741"/>
    </source>
</evidence>
<keyword evidence="10" id="KW-0460">Magnesium</keyword>
<gene>
    <name evidence="21" type="ORF">PFICI_11249</name>
</gene>
<dbReference type="GO" id="GO:0004525">
    <property type="term" value="F:ribonuclease III activity"/>
    <property type="evidence" value="ECO:0007669"/>
    <property type="project" value="InterPro"/>
</dbReference>
<dbReference type="InterPro" id="IPR014001">
    <property type="entry name" value="Helicase_ATP-bd"/>
</dbReference>
<name>W3WU45_PESFW</name>
<dbReference type="PROSITE" id="PS00690">
    <property type="entry name" value="DEAH_ATP_HELICASE"/>
    <property type="match status" value="1"/>
</dbReference>
<evidence type="ECO:0000256" key="4">
    <source>
        <dbReference type="ARBA" id="ARBA00022723"/>
    </source>
</evidence>
<dbReference type="Gene3D" id="3.40.50.300">
    <property type="entry name" value="P-loop containing nucleotide triphosphate hydrolases"/>
    <property type="match status" value="2"/>
</dbReference>
<dbReference type="InterPro" id="IPR001650">
    <property type="entry name" value="Helicase_C-like"/>
</dbReference>
<dbReference type="InterPro" id="IPR002464">
    <property type="entry name" value="DNA/RNA_helicase_DEAH_CS"/>
</dbReference>
<evidence type="ECO:0000256" key="5">
    <source>
        <dbReference type="ARBA" id="ARBA00022737"/>
    </source>
</evidence>
<dbReference type="SMART" id="SM00487">
    <property type="entry name" value="DEXDc"/>
    <property type="match status" value="1"/>
</dbReference>
<keyword evidence="8" id="KW-0347">Helicase</keyword>
<protein>
    <recommendedName>
        <fullName evidence="23">Dicer-like protein 2</fullName>
    </recommendedName>
</protein>
<dbReference type="InterPro" id="IPR027417">
    <property type="entry name" value="P-loop_NTPase"/>
</dbReference>
<dbReference type="PROSITE" id="PS50137">
    <property type="entry name" value="DS_RBD"/>
    <property type="match status" value="1"/>
</dbReference>
<evidence type="ECO:0000259" key="19">
    <source>
        <dbReference type="PROSITE" id="PS51194"/>
    </source>
</evidence>
<keyword evidence="13" id="KW-0464">Manganese</keyword>